<evidence type="ECO:0000256" key="1">
    <source>
        <dbReference type="ARBA" id="ARBA00004127"/>
    </source>
</evidence>
<feature type="transmembrane region" description="Helical" evidence="6">
    <location>
        <begin position="112"/>
        <end position="130"/>
    </location>
</feature>
<feature type="domain" description="NADH:quinone oxidoreductase/Mrp antiporter transmembrane" evidence="7">
    <location>
        <begin position="129"/>
        <end position="423"/>
    </location>
</feature>
<organism evidence="9">
    <name type="scientific">Rhizobium meliloti</name>
    <name type="common">Ensifer meliloti</name>
    <name type="synonym">Sinorhizobium meliloti</name>
    <dbReference type="NCBI Taxonomy" id="382"/>
    <lineage>
        <taxon>Bacteria</taxon>
        <taxon>Pseudomonadati</taxon>
        <taxon>Pseudomonadota</taxon>
        <taxon>Alphaproteobacteria</taxon>
        <taxon>Hyphomicrobiales</taxon>
        <taxon>Rhizobiaceae</taxon>
        <taxon>Sinorhizobium/Ensifer group</taxon>
        <taxon>Sinorhizobium</taxon>
    </lineage>
</organism>
<comment type="subcellular location">
    <subcellularLocation>
        <location evidence="1">Endomembrane system</location>
        <topology evidence="1">Multi-pass membrane protein</topology>
    </subcellularLocation>
    <subcellularLocation>
        <location evidence="5">Membrane</location>
        <topology evidence="5">Multi-pass membrane protein</topology>
    </subcellularLocation>
</comment>
<proteinExistence type="predicted"/>
<evidence type="ECO:0000256" key="3">
    <source>
        <dbReference type="ARBA" id="ARBA00022989"/>
    </source>
</evidence>
<evidence type="ECO:0000256" key="2">
    <source>
        <dbReference type="ARBA" id="ARBA00022692"/>
    </source>
</evidence>
<evidence type="ECO:0000259" key="7">
    <source>
        <dbReference type="Pfam" id="PF00361"/>
    </source>
</evidence>
<feature type="transmembrane region" description="Helical" evidence="6">
    <location>
        <begin position="413"/>
        <end position="433"/>
    </location>
</feature>
<feature type="transmembrane region" description="Helical" evidence="6">
    <location>
        <begin position="317"/>
        <end position="338"/>
    </location>
</feature>
<keyword evidence="4 6" id="KW-0472">Membrane</keyword>
<keyword evidence="2 5" id="KW-0812">Transmembrane</keyword>
<feature type="transmembrane region" description="Helical" evidence="6">
    <location>
        <begin position="36"/>
        <end position="58"/>
    </location>
</feature>
<dbReference type="PRINTS" id="PR01434">
    <property type="entry name" value="NADHDHGNASE5"/>
</dbReference>
<keyword evidence="3 6" id="KW-1133">Transmembrane helix</keyword>
<feature type="transmembrane region" description="Helical" evidence="6">
    <location>
        <begin position="378"/>
        <end position="401"/>
    </location>
</feature>
<dbReference type="EMBL" id="AJ245399">
    <property type="protein sequence ID" value="CAC14148.1"/>
    <property type="molecule type" value="Genomic_DNA"/>
</dbReference>
<feature type="transmembrane region" description="Helical" evidence="6">
    <location>
        <begin position="165"/>
        <end position="188"/>
    </location>
</feature>
<evidence type="ECO:0000259" key="8">
    <source>
        <dbReference type="Pfam" id="PF00662"/>
    </source>
</evidence>
<feature type="transmembrane region" description="Helical" evidence="6">
    <location>
        <begin position="78"/>
        <end position="100"/>
    </location>
</feature>
<evidence type="ECO:0000256" key="5">
    <source>
        <dbReference type="RuleBase" id="RU000320"/>
    </source>
</evidence>
<accession>Q9EV70</accession>
<feature type="transmembrane region" description="Helical" evidence="6">
    <location>
        <begin position="276"/>
        <end position="297"/>
    </location>
</feature>
<dbReference type="GO" id="GO:0012505">
    <property type="term" value="C:endomembrane system"/>
    <property type="evidence" value="ECO:0007669"/>
    <property type="project" value="UniProtKB-SubCell"/>
</dbReference>
<sequence>MISTRPLLAVAVAGLAALAILFLNKREKLRDAVSPIAAVAMFAIVVSMAPTVLAGGTVELRLFEVLPGIDVALRADALGMVFATVSSLLWIVAAVYSIGYMRHLHEHAQTRFFACFATSLAAAVGGAFAANLFTLVIFYEVLSLVTYPLVYHHEDEEGWRGSRKYLVYLMGASKSVLLAALALTYHIAGSLDFVRGGLLTGANASATLLTVVYFCYLFGFAKAAVMPMHAWLPAAMVAPTPVSALLHAVAVVKMGVFCVLRVIFHVFGVSTVGELGLGAATAYLVSFTILMASVYALTRDDLKARLAYSTVSQLSYIVLGAVLLSPLAMVGGIIHIAAHAFSKITLFFCAGSIYCASGKRNISDMAGIGRRLPWTMGAFFVASLSMIGIPPTAGFVSKWYLAEGSVEAGQMAFLAVLLASSVLNAAYFLPVSYTAFFEAETKESRAPVREIPLVAIPLVATAILSVLMGIFPYYVPHPRGRSDPMIKPVVDFFGDAQYARLRRRLFYLVLVLIVAADFLVPRAHAEYLWERLPGWPAAYGFGSCVLLIFVSKFLGHRAGLMRREDYYD</sequence>
<feature type="transmembrane region" description="Helical" evidence="6">
    <location>
        <begin position="208"/>
        <end position="232"/>
    </location>
</feature>
<keyword evidence="9" id="KW-0830">Ubiquinone</keyword>
<dbReference type="PANTHER" id="PTHR43373">
    <property type="entry name" value="NA(+)/H(+) ANTIPORTER SUBUNIT"/>
    <property type="match status" value="1"/>
</dbReference>
<dbReference type="NCBIfam" id="NF006236">
    <property type="entry name" value="PRK08375.1-1"/>
    <property type="match status" value="1"/>
</dbReference>
<feature type="transmembrane region" description="Helical" evidence="6">
    <location>
        <begin position="537"/>
        <end position="555"/>
    </location>
</feature>
<evidence type="ECO:0000256" key="4">
    <source>
        <dbReference type="ARBA" id="ARBA00023136"/>
    </source>
</evidence>
<dbReference type="InterPro" id="IPR050616">
    <property type="entry name" value="CPA3_Na-H_Antiporter_A"/>
</dbReference>
<feature type="transmembrane region" description="Helical" evidence="6">
    <location>
        <begin position="136"/>
        <end position="153"/>
    </location>
</feature>
<evidence type="ECO:0000313" key="9">
    <source>
        <dbReference type="EMBL" id="CAC14148.1"/>
    </source>
</evidence>
<dbReference type="InterPro" id="IPR001516">
    <property type="entry name" value="Proton_antipo_N"/>
</dbReference>
<feature type="transmembrane region" description="Helical" evidence="6">
    <location>
        <begin position="6"/>
        <end position="24"/>
    </location>
</feature>
<dbReference type="AlphaFoldDB" id="Q9EV70"/>
<feature type="transmembrane region" description="Helical" evidence="6">
    <location>
        <begin position="505"/>
        <end position="525"/>
    </location>
</feature>
<protein>
    <submittedName>
        <fullName evidence="9">Putative NADH-ubiquinone oxidoreductase subunit</fullName>
    </submittedName>
</protein>
<name>Q9EV70_RHIML</name>
<dbReference type="InterPro" id="IPR001750">
    <property type="entry name" value="ND/Mrp_TM"/>
</dbReference>
<dbReference type="GO" id="GO:0016020">
    <property type="term" value="C:membrane"/>
    <property type="evidence" value="ECO:0007669"/>
    <property type="project" value="UniProtKB-SubCell"/>
</dbReference>
<feature type="domain" description="NADH-Ubiquinone oxidoreductase (complex I) chain 5 N-terminal" evidence="8">
    <location>
        <begin position="69"/>
        <end position="113"/>
    </location>
</feature>
<feature type="transmembrane region" description="Helical" evidence="6">
    <location>
        <begin position="453"/>
        <end position="475"/>
    </location>
</feature>
<evidence type="ECO:0000256" key="6">
    <source>
        <dbReference type="SAM" id="Phobius"/>
    </source>
</evidence>
<gene>
    <name evidence="9" type="primary">nuoL2</name>
</gene>
<dbReference type="PANTHER" id="PTHR43373:SF1">
    <property type="entry name" value="NA(+)_H(+) ANTIPORTER SUBUNIT A"/>
    <property type="match status" value="1"/>
</dbReference>
<reference evidence="9" key="1">
    <citation type="submission" date="2000-10" db="EMBL/GenBank/DDBJ databases">
        <title>Sinorhizobium meliloti carries two sets of nuo genes.</title>
        <authorList>
            <person name="Putnoky P."/>
            <person name="Jady B."/>
            <person name="Chellapilla K.P."/>
            <person name="Barta F."/>
            <person name="Kiss E."/>
        </authorList>
    </citation>
    <scope>NUCLEOTIDE SEQUENCE</scope>
    <source>
        <strain evidence="9">Rm41</strain>
    </source>
</reference>
<dbReference type="Pfam" id="PF00361">
    <property type="entry name" value="Proton_antipo_M"/>
    <property type="match status" value="1"/>
</dbReference>
<dbReference type="Pfam" id="PF00662">
    <property type="entry name" value="Proton_antipo_N"/>
    <property type="match status" value="1"/>
</dbReference>
<feature type="transmembrane region" description="Helical" evidence="6">
    <location>
        <begin position="244"/>
        <end position="264"/>
    </location>
</feature>